<dbReference type="GO" id="GO:0043107">
    <property type="term" value="P:type IV pilus-dependent motility"/>
    <property type="evidence" value="ECO:0007669"/>
    <property type="project" value="InterPro"/>
</dbReference>
<evidence type="ECO:0000313" key="2">
    <source>
        <dbReference type="EMBL" id="PIZ45977.1"/>
    </source>
</evidence>
<accession>A0A2M7TIU2</accession>
<sequence>MALGWKKEYLRYTAYFLSVQNAYKGRADLKMFLEILLSLVTISIFGVFALRPTILTIAGLYQEIKTKKETLVQMDSKITSLQSAQNTLNEQSAILPILETSIPTDPEPEDFIRQIRGLANKDSVSISGFSIEKVTLKGEATSEGTGAMSFSGAVAGNYTNLLTFLQDLENLRMPVSISLFNLSLAKDKEAVGLGLAISGSVPYLNAKN</sequence>
<proteinExistence type="predicted"/>
<evidence type="ECO:0000256" key="1">
    <source>
        <dbReference type="SAM" id="Phobius"/>
    </source>
</evidence>
<evidence type="ECO:0000313" key="3">
    <source>
        <dbReference type="Proteomes" id="UP000231727"/>
    </source>
</evidence>
<reference evidence="3" key="1">
    <citation type="submission" date="2017-09" db="EMBL/GenBank/DDBJ databases">
        <title>Depth-based differentiation of microbial function through sediment-hosted aquifers and enrichment of novel symbionts in the deep terrestrial subsurface.</title>
        <authorList>
            <person name="Probst A.J."/>
            <person name="Ladd B."/>
            <person name="Jarett J.K."/>
            <person name="Geller-Mcgrath D.E."/>
            <person name="Sieber C.M.K."/>
            <person name="Emerson J.B."/>
            <person name="Anantharaman K."/>
            <person name="Thomas B.C."/>
            <person name="Malmstrom R."/>
            <person name="Stieglmeier M."/>
            <person name="Klingl A."/>
            <person name="Woyke T."/>
            <person name="Ryan C.M."/>
            <person name="Banfield J.F."/>
        </authorList>
    </citation>
    <scope>NUCLEOTIDE SEQUENCE [LARGE SCALE GENOMIC DNA]</scope>
</reference>
<dbReference type="Pfam" id="PF04350">
    <property type="entry name" value="PilO"/>
    <property type="match status" value="1"/>
</dbReference>
<keyword evidence="1" id="KW-0812">Transmembrane</keyword>
<name>A0A2M7TIU2_9BACT</name>
<feature type="transmembrane region" description="Helical" evidence="1">
    <location>
        <begin position="35"/>
        <end position="61"/>
    </location>
</feature>
<dbReference type="InterPro" id="IPR014717">
    <property type="entry name" value="Transl_elong_EF1B/ribsomal_bS6"/>
</dbReference>
<dbReference type="GO" id="GO:0043683">
    <property type="term" value="P:type IV pilus assembly"/>
    <property type="evidence" value="ECO:0007669"/>
    <property type="project" value="InterPro"/>
</dbReference>
<protein>
    <submittedName>
        <fullName evidence="2">Uncharacterized protein</fullName>
    </submittedName>
</protein>
<keyword evidence="1" id="KW-1133">Transmembrane helix</keyword>
<organism evidence="2 3">
    <name type="scientific">Candidatus Woesebacteria bacterium CG_4_10_14_0_2_um_filter_44_9</name>
    <dbReference type="NCBI Taxonomy" id="1975055"/>
    <lineage>
        <taxon>Bacteria</taxon>
        <taxon>Candidatus Woeseibacteriota</taxon>
    </lineage>
</organism>
<comment type="caution">
    <text evidence="2">The sequence shown here is derived from an EMBL/GenBank/DDBJ whole genome shotgun (WGS) entry which is preliminary data.</text>
</comment>
<dbReference type="Gene3D" id="3.30.70.60">
    <property type="match status" value="1"/>
</dbReference>
<dbReference type="InterPro" id="IPR007445">
    <property type="entry name" value="PilO"/>
</dbReference>
<dbReference type="AlphaFoldDB" id="A0A2M7TIU2"/>
<keyword evidence="1" id="KW-0472">Membrane</keyword>
<dbReference type="EMBL" id="PFNN01000020">
    <property type="protein sequence ID" value="PIZ45977.1"/>
    <property type="molecule type" value="Genomic_DNA"/>
</dbReference>
<gene>
    <name evidence="2" type="ORF">COY30_00965</name>
</gene>
<dbReference type="Proteomes" id="UP000231727">
    <property type="component" value="Unassembled WGS sequence"/>
</dbReference>